<evidence type="ECO:0000313" key="2">
    <source>
        <dbReference type="Proteomes" id="UP000670527"/>
    </source>
</evidence>
<proteinExistence type="predicted"/>
<dbReference type="EMBL" id="JAGETX010000009">
    <property type="protein sequence ID" value="MBO3272111.1"/>
    <property type="molecule type" value="Genomic_DNA"/>
</dbReference>
<dbReference type="Gene3D" id="3.10.180.10">
    <property type="entry name" value="2,3-Dihydroxybiphenyl 1,2-Dioxygenase, domain 1"/>
    <property type="match status" value="1"/>
</dbReference>
<sequence length="113" mass="11937">MATRYIFAPDLSASRRWYADVLNLPADIAPADAATLHLPGADTLVFSAQAPPGAHVLPVESVDAARQRFEHRPLVPGENQGRIVAAGPGHLTLVDPANNELTLLEPTGEALPS</sequence>
<protein>
    <submittedName>
        <fullName evidence="1">VOC family protein</fullName>
    </submittedName>
</protein>
<keyword evidence="2" id="KW-1185">Reference proteome</keyword>
<evidence type="ECO:0000313" key="1">
    <source>
        <dbReference type="EMBL" id="MBO3272111.1"/>
    </source>
</evidence>
<accession>A0ABS3TEM3</accession>
<reference evidence="1 2" key="1">
    <citation type="submission" date="2021-03" db="EMBL/GenBank/DDBJ databases">
        <authorList>
            <person name="Kim M.K."/>
        </authorList>
    </citation>
    <scope>NUCLEOTIDE SEQUENCE [LARGE SCALE GENOMIC DNA]</scope>
    <source>
        <strain evidence="1 2">BT507</strain>
    </source>
</reference>
<name>A0ABS3TEM3_9BACT</name>
<comment type="caution">
    <text evidence="1">The sequence shown here is derived from an EMBL/GenBank/DDBJ whole genome shotgun (WGS) entry which is preliminary data.</text>
</comment>
<dbReference type="CDD" id="cd06587">
    <property type="entry name" value="VOC"/>
    <property type="match status" value="1"/>
</dbReference>
<dbReference type="InterPro" id="IPR029068">
    <property type="entry name" value="Glyas_Bleomycin-R_OHBP_Dase"/>
</dbReference>
<gene>
    <name evidence="1" type="ORF">J4D97_15730</name>
</gene>
<organism evidence="1 2">
    <name type="scientific">Hymenobacter defluvii</name>
    <dbReference type="NCBI Taxonomy" id="2054411"/>
    <lineage>
        <taxon>Bacteria</taxon>
        <taxon>Pseudomonadati</taxon>
        <taxon>Bacteroidota</taxon>
        <taxon>Cytophagia</taxon>
        <taxon>Cytophagales</taxon>
        <taxon>Hymenobacteraceae</taxon>
        <taxon>Hymenobacter</taxon>
    </lineage>
</organism>
<dbReference type="RefSeq" id="WP_208308379.1">
    <property type="nucleotide sequence ID" value="NZ_JAGETX010000009.1"/>
</dbReference>
<dbReference type="Proteomes" id="UP000670527">
    <property type="component" value="Unassembled WGS sequence"/>
</dbReference>
<dbReference type="SUPFAM" id="SSF54593">
    <property type="entry name" value="Glyoxalase/Bleomycin resistance protein/Dihydroxybiphenyl dioxygenase"/>
    <property type="match status" value="1"/>
</dbReference>